<gene>
    <name evidence="2" type="ordered locus">azo1878</name>
</gene>
<protein>
    <submittedName>
        <fullName evidence="2">Conserved hypothetical secreted protein</fullName>
    </submittedName>
</protein>
<feature type="signal peptide" evidence="1">
    <location>
        <begin position="1"/>
        <end position="26"/>
    </location>
</feature>
<proteinExistence type="predicted"/>
<evidence type="ECO:0000313" key="2">
    <source>
        <dbReference type="EMBL" id="CAL94495.1"/>
    </source>
</evidence>
<accession>A1K6P0</accession>
<name>A1K6P0_AZOSB</name>
<dbReference type="PANTHER" id="PTHR35271">
    <property type="entry name" value="ABC TRANSPORTER, SUBSTRATE-BINDING LIPOPROTEIN-RELATED"/>
    <property type="match status" value="1"/>
</dbReference>
<dbReference type="AlphaFoldDB" id="A1K6P0"/>
<dbReference type="KEGG" id="azo:azo1878"/>
<keyword evidence="3" id="KW-1185">Reference proteome</keyword>
<reference evidence="2 3" key="1">
    <citation type="journal article" date="2006" name="Nat. Biotechnol.">
        <title>Complete genome of the mutualistic, N2-fixing grass endophyte Azoarcus sp. strain BH72.</title>
        <authorList>
            <person name="Krause A."/>
            <person name="Ramakumar A."/>
            <person name="Bartels D."/>
            <person name="Battistoni F."/>
            <person name="Bekel T."/>
            <person name="Boch J."/>
            <person name="Boehm M."/>
            <person name="Friedrich F."/>
            <person name="Hurek T."/>
            <person name="Krause L."/>
            <person name="Linke B."/>
            <person name="McHardy A.C."/>
            <person name="Sarkar A."/>
            <person name="Schneiker S."/>
            <person name="Syed A.A."/>
            <person name="Thauer R."/>
            <person name="Vorhoelter F.-J."/>
            <person name="Weidner S."/>
            <person name="Puehler A."/>
            <person name="Reinhold-Hurek B."/>
            <person name="Kaiser O."/>
            <person name="Goesmann A."/>
        </authorList>
    </citation>
    <scope>NUCLEOTIDE SEQUENCE [LARGE SCALE GENOMIC DNA]</scope>
    <source>
        <strain evidence="2 3">BH72</strain>
    </source>
</reference>
<dbReference type="Proteomes" id="UP000002588">
    <property type="component" value="Chromosome"/>
</dbReference>
<organism evidence="2 3">
    <name type="scientific">Azoarcus sp. (strain BH72)</name>
    <dbReference type="NCBI Taxonomy" id="418699"/>
    <lineage>
        <taxon>Bacteria</taxon>
        <taxon>Pseudomonadati</taxon>
        <taxon>Pseudomonadota</taxon>
        <taxon>Betaproteobacteria</taxon>
        <taxon>Rhodocyclales</taxon>
        <taxon>Zoogloeaceae</taxon>
        <taxon>Azoarcus</taxon>
    </lineage>
</organism>
<dbReference type="InterPro" id="IPR007487">
    <property type="entry name" value="ABC_transpt-TYRBP-like"/>
</dbReference>
<dbReference type="STRING" id="62928.azo1878"/>
<dbReference type="PANTHER" id="PTHR35271:SF1">
    <property type="entry name" value="ABC TRANSPORTER, SUBSTRATE-BINDING LIPOPROTEIN"/>
    <property type="match status" value="1"/>
</dbReference>
<evidence type="ECO:0000256" key="1">
    <source>
        <dbReference type="SAM" id="SignalP"/>
    </source>
</evidence>
<dbReference type="Pfam" id="PF04392">
    <property type="entry name" value="ABC_sub_bind"/>
    <property type="match status" value="1"/>
</dbReference>
<dbReference type="HOGENOM" id="CLU_058196_4_1_4"/>
<dbReference type="eggNOG" id="COG2984">
    <property type="taxonomic scope" value="Bacteria"/>
</dbReference>
<feature type="chain" id="PRO_5002635576" evidence="1">
    <location>
        <begin position="27"/>
        <end position="307"/>
    </location>
</feature>
<dbReference type="RefSeq" id="WP_011765611.1">
    <property type="nucleotide sequence ID" value="NC_008702.1"/>
</dbReference>
<keyword evidence="1" id="KW-0732">Signal</keyword>
<dbReference type="EMBL" id="AM406670">
    <property type="protein sequence ID" value="CAL94495.1"/>
    <property type="molecule type" value="Genomic_DNA"/>
</dbReference>
<dbReference type="Gene3D" id="3.40.50.2300">
    <property type="match status" value="1"/>
</dbReference>
<evidence type="ECO:0000313" key="3">
    <source>
        <dbReference type="Proteomes" id="UP000002588"/>
    </source>
</evidence>
<sequence>MTTGLLRFALLLCTALSGLVSLPARALDVAVVLAQSEGTPRAFADALRSVLPESQHRLTLAGAVDAGLNEAAIARADVVLAAGVAAAEAVASRTRRPMLAVLLSRQQFANLRARYPTAPMSAIVLDQPLRRQLKLVRAVLPNATRVGVLLGPESGALETELTDAAAGEGLQLRSQQVLQSGDVLAAAERLLDASDALLAIPDPVATNPASARAVLLSSYRFRRPMLAYSQAYVEAGALAAVFSSPSDVALDVADWLATQGGGSVSLPAARSPSRFGVAVNRQVARSLGLTVAEDLALVRAMGSGGGR</sequence>